<dbReference type="OrthoDB" id="28045at2759"/>
<dbReference type="EMBL" id="CAJNOC010002653">
    <property type="protein sequence ID" value="CAF0944982.1"/>
    <property type="molecule type" value="Genomic_DNA"/>
</dbReference>
<comment type="caution">
    <text evidence="1">The sequence shown here is derived from an EMBL/GenBank/DDBJ whole genome shotgun (WGS) entry which is preliminary data.</text>
</comment>
<keyword evidence="2" id="KW-1185">Reference proteome</keyword>
<reference evidence="1" key="1">
    <citation type="submission" date="2021-02" db="EMBL/GenBank/DDBJ databases">
        <authorList>
            <person name="Nowell W R."/>
        </authorList>
    </citation>
    <scope>NUCLEOTIDE SEQUENCE</scope>
    <source>
        <strain evidence="1">Ploen Becks lab</strain>
    </source>
</reference>
<gene>
    <name evidence="1" type="ORF">OXX778_LOCUS13636</name>
</gene>
<dbReference type="Proteomes" id="UP000663879">
    <property type="component" value="Unassembled WGS sequence"/>
</dbReference>
<proteinExistence type="predicted"/>
<evidence type="ECO:0000313" key="1">
    <source>
        <dbReference type="EMBL" id="CAF0944982.1"/>
    </source>
</evidence>
<accession>A0A814CLI3</accession>
<sequence length="254" mass="30160">MMNILNQNGSNLREHPLRLRNFPEKYALYGEELCFIEIENFYELNLSINDYNNIMDNVDYSTYTGCLFSKSHKKQIEFRISDFYANEKRNVILLSGLIPSNEIEETCYLFLFKNSICHIKHEAINNNKNKKPTQTEEKTCSILIGYCDIKYYKNNYIYLSEYLFHSVYDTKSLSSEPGRYFSPFEYLLNLPETPPDPVFLDYSPFRNFYLNLIKNKHESLKCQINLDLNLVKSYQFISIPIDWSLFAYNLNKSK</sequence>
<protein>
    <submittedName>
        <fullName evidence="1">Uncharacterized protein</fullName>
    </submittedName>
</protein>
<name>A0A814CLI3_9BILA</name>
<evidence type="ECO:0000313" key="2">
    <source>
        <dbReference type="Proteomes" id="UP000663879"/>
    </source>
</evidence>
<organism evidence="1 2">
    <name type="scientific">Brachionus calyciflorus</name>
    <dbReference type="NCBI Taxonomy" id="104777"/>
    <lineage>
        <taxon>Eukaryota</taxon>
        <taxon>Metazoa</taxon>
        <taxon>Spiralia</taxon>
        <taxon>Gnathifera</taxon>
        <taxon>Rotifera</taxon>
        <taxon>Eurotatoria</taxon>
        <taxon>Monogononta</taxon>
        <taxon>Pseudotrocha</taxon>
        <taxon>Ploima</taxon>
        <taxon>Brachionidae</taxon>
        <taxon>Brachionus</taxon>
    </lineage>
</organism>
<dbReference type="AlphaFoldDB" id="A0A814CLI3"/>